<reference evidence="1 2" key="1">
    <citation type="submission" date="2018-09" db="EMBL/GenBank/DDBJ databases">
        <title>Genome Sequence of Paenibacillus lautus Strain E7593-69, Azo Dye-Degrading Bacteria, Isolated from Commercial Tattoo Inks.</title>
        <authorList>
            <person name="Nho S.W."/>
            <person name="Kim S.-J."/>
            <person name="Kweon O."/>
            <person name="Cerniglia C.E."/>
        </authorList>
    </citation>
    <scope>NUCLEOTIDE SEQUENCE [LARGE SCALE GENOMIC DNA]</scope>
    <source>
        <strain evidence="1 2">E7593-69</strain>
    </source>
</reference>
<dbReference type="EMBL" id="CP032412">
    <property type="protein sequence ID" value="AYB43323.1"/>
    <property type="molecule type" value="Genomic_DNA"/>
</dbReference>
<keyword evidence="2" id="KW-1185">Reference proteome</keyword>
<name>A0A385TI26_PAELA</name>
<evidence type="ECO:0000313" key="1">
    <source>
        <dbReference type="EMBL" id="AYB43323.1"/>
    </source>
</evidence>
<dbReference type="AlphaFoldDB" id="A0A385TI26"/>
<sequence>MKKAMFLILAAVVVVISYLPLFLDGYVYNEEQAIRRVHPAYTGDKLYERSEDHHKLIVWQDGHVKTVIVLESKWGLLHKITNAVGLEPKSKDEPFVRTWSASHRGDGIYDTLVAVETSEPESKKIIVTNEPWDDKPIEDLEQVKALSGIYMEIDVEQGYAIHYEQLPADQTGGFIFRSIDAEGNILSVQP</sequence>
<gene>
    <name evidence="1" type="ORF">D5F53_08535</name>
</gene>
<dbReference type="RefSeq" id="WP_119847343.1">
    <property type="nucleotide sequence ID" value="NZ_CP032412.1"/>
</dbReference>
<organism evidence="1 2">
    <name type="scientific">Paenibacillus lautus</name>
    <name type="common">Bacillus lautus</name>
    <dbReference type="NCBI Taxonomy" id="1401"/>
    <lineage>
        <taxon>Bacteria</taxon>
        <taxon>Bacillati</taxon>
        <taxon>Bacillota</taxon>
        <taxon>Bacilli</taxon>
        <taxon>Bacillales</taxon>
        <taxon>Paenibacillaceae</taxon>
        <taxon>Paenibacillus</taxon>
    </lineage>
</organism>
<proteinExistence type="predicted"/>
<evidence type="ECO:0000313" key="2">
    <source>
        <dbReference type="Proteomes" id="UP000266552"/>
    </source>
</evidence>
<accession>A0A385TI26</accession>
<dbReference type="KEGG" id="plw:D5F53_08535"/>
<dbReference type="Proteomes" id="UP000266552">
    <property type="component" value="Chromosome"/>
</dbReference>
<protein>
    <submittedName>
        <fullName evidence="1">Uncharacterized protein</fullName>
    </submittedName>
</protein>